<dbReference type="AlphaFoldDB" id="A0A0B0MYS9"/>
<organism evidence="1 2">
    <name type="scientific">Gossypium arboreum</name>
    <name type="common">Tree cotton</name>
    <name type="synonym">Gossypium nanking</name>
    <dbReference type="NCBI Taxonomy" id="29729"/>
    <lineage>
        <taxon>Eukaryota</taxon>
        <taxon>Viridiplantae</taxon>
        <taxon>Streptophyta</taxon>
        <taxon>Embryophyta</taxon>
        <taxon>Tracheophyta</taxon>
        <taxon>Spermatophyta</taxon>
        <taxon>Magnoliopsida</taxon>
        <taxon>eudicotyledons</taxon>
        <taxon>Gunneridae</taxon>
        <taxon>Pentapetalae</taxon>
        <taxon>rosids</taxon>
        <taxon>malvids</taxon>
        <taxon>Malvales</taxon>
        <taxon>Malvaceae</taxon>
        <taxon>Malvoideae</taxon>
        <taxon>Gossypium</taxon>
    </lineage>
</organism>
<sequence length="40" mass="4467">MALFLSKKEKKSVESCLAPVVTLIDQELLVVFEKAMCDLP</sequence>
<protein>
    <submittedName>
        <fullName evidence="1">Uncharacterized protein</fullName>
    </submittedName>
</protein>
<evidence type="ECO:0000313" key="2">
    <source>
        <dbReference type="Proteomes" id="UP000032142"/>
    </source>
</evidence>
<proteinExistence type="predicted"/>
<dbReference type="Proteomes" id="UP000032142">
    <property type="component" value="Unassembled WGS sequence"/>
</dbReference>
<dbReference type="EMBL" id="JRRC01470821">
    <property type="protein sequence ID" value="KHG07248.1"/>
    <property type="molecule type" value="Genomic_DNA"/>
</dbReference>
<comment type="caution">
    <text evidence="1">The sequence shown here is derived from an EMBL/GenBank/DDBJ whole genome shotgun (WGS) entry which is preliminary data.</text>
</comment>
<accession>A0A0B0MYS9</accession>
<keyword evidence="2" id="KW-1185">Reference proteome</keyword>
<name>A0A0B0MYS9_GOSAR</name>
<gene>
    <name evidence="1" type="ORF">F383_12924</name>
</gene>
<evidence type="ECO:0000313" key="1">
    <source>
        <dbReference type="EMBL" id="KHG07248.1"/>
    </source>
</evidence>
<reference evidence="2" key="1">
    <citation type="submission" date="2014-09" db="EMBL/GenBank/DDBJ databases">
        <authorList>
            <person name="Mudge J."/>
            <person name="Ramaraj T."/>
            <person name="Lindquist I.E."/>
            <person name="Bharti A.K."/>
            <person name="Sundararajan A."/>
            <person name="Cameron C.T."/>
            <person name="Woodward J.E."/>
            <person name="May G.D."/>
            <person name="Brubaker C."/>
            <person name="Broadhvest J."/>
            <person name="Wilkins T.A."/>
        </authorList>
    </citation>
    <scope>NUCLEOTIDE SEQUENCE</scope>
    <source>
        <strain evidence="2">cv. AKA8401</strain>
    </source>
</reference>